<dbReference type="InterPro" id="IPR052343">
    <property type="entry name" value="Retrotransposon-Effector_Assoc"/>
</dbReference>
<dbReference type="EMBL" id="UZAU01000252">
    <property type="status" value="NOT_ANNOTATED_CDS"/>
    <property type="molecule type" value="Genomic_DNA"/>
</dbReference>
<evidence type="ECO:0000259" key="1">
    <source>
        <dbReference type="Pfam" id="PF00078"/>
    </source>
</evidence>
<organism evidence="2 3">
    <name type="scientific">Cannabis sativa</name>
    <name type="common">Hemp</name>
    <name type="synonym">Marijuana</name>
    <dbReference type="NCBI Taxonomy" id="3483"/>
    <lineage>
        <taxon>Eukaryota</taxon>
        <taxon>Viridiplantae</taxon>
        <taxon>Streptophyta</taxon>
        <taxon>Embryophyta</taxon>
        <taxon>Tracheophyta</taxon>
        <taxon>Spermatophyta</taxon>
        <taxon>Magnoliopsida</taxon>
        <taxon>eudicotyledons</taxon>
        <taxon>Gunneridae</taxon>
        <taxon>Pentapetalae</taxon>
        <taxon>rosids</taxon>
        <taxon>fabids</taxon>
        <taxon>Rosales</taxon>
        <taxon>Cannabaceae</taxon>
        <taxon>Cannabis</taxon>
    </lineage>
</organism>
<dbReference type="Gramene" id="evm.model.03.358">
    <property type="protein sequence ID" value="cds.evm.model.03.358"/>
    <property type="gene ID" value="evm.TU.03.358"/>
</dbReference>
<name>A0A803P8P8_CANSA</name>
<sequence length="108" mass="12721">MEQFRPISLCNFLYKVVAKIISNRLFPVMDDLVSSLQAAFILGRWIAESSIMTQEIVHKIQQKKRKGGLMEIKLDMFKAYDKMEWSFIHRVLLANGFDERSYNLFMLV</sequence>
<dbReference type="Pfam" id="PF00078">
    <property type="entry name" value="RVT_1"/>
    <property type="match status" value="1"/>
</dbReference>
<reference evidence="2" key="2">
    <citation type="submission" date="2021-03" db="UniProtKB">
        <authorList>
            <consortium name="EnsemblPlants"/>
        </authorList>
    </citation>
    <scope>IDENTIFICATION</scope>
</reference>
<proteinExistence type="predicted"/>
<dbReference type="Proteomes" id="UP000596661">
    <property type="component" value="Chromosome 3"/>
</dbReference>
<accession>A0A803P8P8</accession>
<dbReference type="PANTHER" id="PTHR46890:SF48">
    <property type="entry name" value="RNA-DIRECTED DNA POLYMERASE"/>
    <property type="match status" value="1"/>
</dbReference>
<dbReference type="PANTHER" id="PTHR46890">
    <property type="entry name" value="NON-LTR RETROLELEMENT REVERSE TRANSCRIPTASE-LIKE PROTEIN-RELATED"/>
    <property type="match status" value="1"/>
</dbReference>
<dbReference type="AlphaFoldDB" id="A0A803P8P8"/>
<dbReference type="EnsemblPlants" id="evm.model.03.358">
    <property type="protein sequence ID" value="cds.evm.model.03.358"/>
    <property type="gene ID" value="evm.TU.03.358"/>
</dbReference>
<evidence type="ECO:0000313" key="3">
    <source>
        <dbReference type="Proteomes" id="UP000596661"/>
    </source>
</evidence>
<keyword evidence="3" id="KW-1185">Reference proteome</keyword>
<dbReference type="OMA" id="DNILLAW"/>
<protein>
    <recommendedName>
        <fullName evidence="1">Reverse transcriptase domain-containing protein</fullName>
    </recommendedName>
</protein>
<feature type="domain" description="Reverse transcriptase" evidence="1">
    <location>
        <begin position="2"/>
        <end position="100"/>
    </location>
</feature>
<evidence type="ECO:0000313" key="2">
    <source>
        <dbReference type="EnsemblPlants" id="cds.evm.model.03.358"/>
    </source>
</evidence>
<dbReference type="InterPro" id="IPR000477">
    <property type="entry name" value="RT_dom"/>
</dbReference>
<reference evidence="2" key="1">
    <citation type="submission" date="2018-11" db="EMBL/GenBank/DDBJ databases">
        <authorList>
            <person name="Grassa J C."/>
        </authorList>
    </citation>
    <scope>NUCLEOTIDE SEQUENCE [LARGE SCALE GENOMIC DNA]</scope>
</reference>